<evidence type="ECO:0000313" key="2">
    <source>
        <dbReference type="EMBL" id="SCV72263.1"/>
    </source>
</evidence>
<organism evidence="2 3">
    <name type="scientific">Microbotryum intermedium</name>
    <dbReference type="NCBI Taxonomy" id="269621"/>
    <lineage>
        <taxon>Eukaryota</taxon>
        <taxon>Fungi</taxon>
        <taxon>Dikarya</taxon>
        <taxon>Basidiomycota</taxon>
        <taxon>Pucciniomycotina</taxon>
        <taxon>Microbotryomycetes</taxon>
        <taxon>Microbotryales</taxon>
        <taxon>Microbotryaceae</taxon>
        <taxon>Microbotryum</taxon>
    </lineage>
</organism>
<proteinExistence type="predicted"/>
<protein>
    <submittedName>
        <fullName evidence="2">BQ2448_4957 protein</fullName>
    </submittedName>
</protein>
<dbReference type="AlphaFoldDB" id="A0A238FJS7"/>
<name>A0A238FJS7_9BASI</name>
<dbReference type="InterPro" id="IPR027417">
    <property type="entry name" value="P-loop_NTPase"/>
</dbReference>
<gene>
    <name evidence="2" type="ORF">BQ2448_4957</name>
</gene>
<dbReference type="STRING" id="269621.A0A238FJS7"/>
<dbReference type="OrthoDB" id="272985at2759"/>
<dbReference type="SUPFAM" id="SSF52540">
    <property type="entry name" value="P-loop containing nucleoside triphosphate hydrolases"/>
    <property type="match status" value="1"/>
</dbReference>
<dbReference type="Proteomes" id="UP000198372">
    <property type="component" value="Unassembled WGS sequence"/>
</dbReference>
<feature type="region of interest" description="Disordered" evidence="1">
    <location>
        <begin position="55"/>
        <end position="75"/>
    </location>
</feature>
<evidence type="ECO:0000256" key="1">
    <source>
        <dbReference type="SAM" id="MobiDB-lite"/>
    </source>
</evidence>
<dbReference type="EMBL" id="FMSP01000008">
    <property type="protein sequence ID" value="SCV72263.1"/>
    <property type="molecule type" value="Genomic_DNA"/>
</dbReference>
<accession>A0A238FJS7</accession>
<keyword evidence="3" id="KW-1185">Reference proteome</keyword>
<sequence>MRPAATNSFSTLRRLQFPLRVALAMTINKAQGQSFDCVGVDRSLHPVSWATMLLPSQDPDNDDDDQKPHAHAAAANTITPNPVFRSVLRAMLGEQCFLLCFRLYFTSFTA</sequence>
<reference evidence="3" key="1">
    <citation type="submission" date="2016-09" db="EMBL/GenBank/DDBJ databases">
        <authorList>
            <person name="Jeantristanb JTB J.-T."/>
            <person name="Ricardo R."/>
        </authorList>
    </citation>
    <scope>NUCLEOTIDE SEQUENCE [LARGE SCALE GENOMIC DNA]</scope>
</reference>
<evidence type="ECO:0000313" key="3">
    <source>
        <dbReference type="Proteomes" id="UP000198372"/>
    </source>
</evidence>